<keyword evidence="2" id="KW-0812">Transmembrane</keyword>
<name>A0A915J192_ROMCU</name>
<keyword evidence="3" id="KW-1185">Reference proteome</keyword>
<dbReference type="Proteomes" id="UP000887565">
    <property type="component" value="Unplaced"/>
</dbReference>
<feature type="region of interest" description="Disordered" evidence="1">
    <location>
        <begin position="84"/>
        <end position="170"/>
    </location>
</feature>
<feature type="compositionally biased region" description="Polar residues" evidence="1">
    <location>
        <begin position="149"/>
        <end position="170"/>
    </location>
</feature>
<dbReference type="AlphaFoldDB" id="A0A915J192"/>
<feature type="transmembrane region" description="Helical" evidence="2">
    <location>
        <begin position="41"/>
        <end position="65"/>
    </location>
</feature>
<evidence type="ECO:0000256" key="2">
    <source>
        <dbReference type="SAM" id="Phobius"/>
    </source>
</evidence>
<proteinExistence type="predicted"/>
<evidence type="ECO:0000313" key="4">
    <source>
        <dbReference type="WBParaSite" id="nRc.2.0.1.t19673-RA"/>
    </source>
</evidence>
<evidence type="ECO:0000313" key="3">
    <source>
        <dbReference type="Proteomes" id="UP000887565"/>
    </source>
</evidence>
<organism evidence="3 4">
    <name type="scientific">Romanomermis culicivorax</name>
    <name type="common">Nematode worm</name>
    <dbReference type="NCBI Taxonomy" id="13658"/>
    <lineage>
        <taxon>Eukaryota</taxon>
        <taxon>Metazoa</taxon>
        <taxon>Ecdysozoa</taxon>
        <taxon>Nematoda</taxon>
        <taxon>Enoplea</taxon>
        <taxon>Dorylaimia</taxon>
        <taxon>Mermithida</taxon>
        <taxon>Mermithoidea</taxon>
        <taxon>Mermithidae</taxon>
        <taxon>Romanomermis</taxon>
    </lineage>
</organism>
<sequence length="170" mass="17911">MKKAQASLPEPPPAYVVETGIGSGKNSLSIRRSAVDDDDNFAFLTLVVCSLVICTLAVVLGMYLYKNRLSRRSNKSDGSFSFFGVGSTDFEGKPSKDYQTGSLRTMPPADERPSAARRTGRPPPDERAAESLASAAGGAGIVGTLAQRLGSQSEPSPPAVQSTHSSTSSW</sequence>
<reference evidence="4" key="1">
    <citation type="submission" date="2022-11" db="UniProtKB">
        <authorList>
            <consortium name="WormBaseParasite"/>
        </authorList>
    </citation>
    <scope>IDENTIFICATION</scope>
</reference>
<keyword evidence="2" id="KW-1133">Transmembrane helix</keyword>
<evidence type="ECO:0000256" key="1">
    <source>
        <dbReference type="SAM" id="MobiDB-lite"/>
    </source>
</evidence>
<keyword evidence="2" id="KW-0472">Membrane</keyword>
<dbReference type="WBParaSite" id="nRc.2.0.1.t19673-RA">
    <property type="protein sequence ID" value="nRc.2.0.1.t19673-RA"/>
    <property type="gene ID" value="nRc.2.0.1.g19673"/>
</dbReference>
<accession>A0A915J192</accession>
<protein>
    <submittedName>
        <fullName evidence="4">Uncharacterized protein</fullName>
    </submittedName>
</protein>